<dbReference type="KEGG" id="dpx:DAPPUDRAFT_251412"/>
<dbReference type="Proteomes" id="UP000000305">
    <property type="component" value="Unassembled WGS sequence"/>
</dbReference>
<gene>
    <name evidence="1" type="ORF">DAPPUDRAFT_251412</name>
</gene>
<reference evidence="1 2" key="1">
    <citation type="journal article" date="2011" name="Science">
        <title>The ecoresponsive genome of Daphnia pulex.</title>
        <authorList>
            <person name="Colbourne J.K."/>
            <person name="Pfrender M.E."/>
            <person name="Gilbert D."/>
            <person name="Thomas W.K."/>
            <person name="Tucker A."/>
            <person name="Oakley T.H."/>
            <person name="Tokishita S."/>
            <person name="Aerts A."/>
            <person name="Arnold G.J."/>
            <person name="Basu M.K."/>
            <person name="Bauer D.J."/>
            <person name="Caceres C.E."/>
            <person name="Carmel L."/>
            <person name="Casola C."/>
            <person name="Choi J.H."/>
            <person name="Detter J.C."/>
            <person name="Dong Q."/>
            <person name="Dusheyko S."/>
            <person name="Eads B.D."/>
            <person name="Frohlich T."/>
            <person name="Geiler-Samerotte K.A."/>
            <person name="Gerlach D."/>
            <person name="Hatcher P."/>
            <person name="Jogdeo S."/>
            <person name="Krijgsveld J."/>
            <person name="Kriventseva E.V."/>
            <person name="Kultz D."/>
            <person name="Laforsch C."/>
            <person name="Lindquist E."/>
            <person name="Lopez J."/>
            <person name="Manak J.R."/>
            <person name="Muller J."/>
            <person name="Pangilinan J."/>
            <person name="Patwardhan R.P."/>
            <person name="Pitluck S."/>
            <person name="Pritham E.J."/>
            <person name="Rechtsteiner A."/>
            <person name="Rho M."/>
            <person name="Rogozin I.B."/>
            <person name="Sakarya O."/>
            <person name="Salamov A."/>
            <person name="Schaack S."/>
            <person name="Shapiro H."/>
            <person name="Shiga Y."/>
            <person name="Skalitzky C."/>
            <person name="Smith Z."/>
            <person name="Souvorov A."/>
            <person name="Sung W."/>
            <person name="Tang Z."/>
            <person name="Tsuchiya D."/>
            <person name="Tu H."/>
            <person name="Vos H."/>
            <person name="Wang M."/>
            <person name="Wolf Y.I."/>
            <person name="Yamagata H."/>
            <person name="Yamada T."/>
            <person name="Ye Y."/>
            <person name="Shaw J.R."/>
            <person name="Andrews J."/>
            <person name="Crease T.J."/>
            <person name="Tang H."/>
            <person name="Lucas S.M."/>
            <person name="Robertson H.M."/>
            <person name="Bork P."/>
            <person name="Koonin E.V."/>
            <person name="Zdobnov E.M."/>
            <person name="Grigoriev I.V."/>
            <person name="Lynch M."/>
            <person name="Boore J.L."/>
        </authorList>
    </citation>
    <scope>NUCLEOTIDE SEQUENCE [LARGE SCALE GENOMIC DNA]</scope>
</reference>
<dbReference type="EMBL" id="GL732580">
    <property type="protein sequence ID" value="EFX74836.1"/>
    <property type="molecule type" value="Genomic_DNA"/>
</dbReference>
<evidence type="ECO:0000313" key="2">
    <source>
        <dbReference type="Proteomes" id="UP000000305"/>
    </source>
</evidence>
<sequence length="106" mass="11885">MSKLDIFLYSQTYEAGIRSNVIVNCSDNQDKSNLVAFEKLQSNLTNPDPSGITEVDGIPDYRPVEFDTLAADVGNILYLWTCRSSLGWDRLQPLVRRNEGSAIRTS</sequence>
<keyword evidence="2" id="KW-1185">Reference proteome</keyword>
<dbReference type="HOGENOM" id="CLU_2225860_0_0_1"/>
<organism evidence="1 2">
    <name type="scientific">Daphnia pulex</name>
    <name type="common">Water flea</name>
    <dbReference type="NCBI Taxonomy" id="6669"/>
    <lineage>
        <taxon>Eukaryota</taxon>
        <taxon>Metazoa</taxon>
        <taxon>Ecdysozoa</taxon>
        <taxon>Arthropoda</taxon>
        <taxon>Crustacea</taxon>
        <taxon>Branchiopoda</taxon>
        <taxon>Diplostraca</taxon>
        <taxon>Cladocera</taxon>
        <taxon>Anomopoda</taxon>
        <taxon>Daphniidae</taxon>
        <taxon>Daphnia</taxon>
    </lineage>
</organism>
<protein>
    <submittedName>
        <fullName evidence="1">Uncharacterized protein</fullName>
    </submittedName>
</protein>
<proteinExistence type="predicted"/>
<accession>E9H0D9</accession>
<dbReference type="AlphaFoldDB" id="E9H0D9"/>
<dbReference type="InParanoid" id="E9H0D9"/>
<evidence type="ECO:0000313" key="1">
    <source>
        <dbReference type="EMBL" id="EFX74836.1"/>
    </source>
</evidence>
<name>E9H0D9_DAPPU</name>